<feature type="binding site" evidence="3">
    <location>
        <position position="55"/>
    </location>
    <ligand>
        <name>ATP</name>
        <dbReference type="ChEBI" id="CHEBI:30616"/>
    </ligand>
</feature>
<dbReference type="InterPro" id="IPR017441">
    <property type="entry name" value="Protein_kinase_ATP_BS"/>
</dbReference>
<protein>
    <recommendedName>
        <fullName evidence="5">Protein kinase domain-containing protein</fullName>
    </recommendedName>
</protein>
<dbReference type="CDD" id="cd14014">
    <property type="entry name" value="STKc_PknB_like"/>
    <property type="match status" value="1"/>
</dbReference>
<dbReference type="GO" id="GO:0004672">
    <property type="term" value="F:protein kinase activity"/>
    <property type="evidence" value="ECO:0007669"/>
    <property type="project" value="InterPro"/>
</dbReference>
<evidence type="ECO:0000256" key="4">
    <source>
        <dbReference type="SAM" id="MobiDB-lite"/>
    </source>
</evidence>
<evidence type="ECO:0000313" key="7">
    <source>
        <dbReference type="Proteomes" id="UP001165143"/>
    </source>
</evidence>
<evidence type="ECO:0000259" key="5">
    <source>
        <dbReference type="PROSITE" id="PS50011"/>
    </source>
</evidence>
<dbReference type="EMBL" id="BSRX01000101">
    <property type="protein sequence ID" value="GLW59597.1"/>
    <property type="molecule type" value="Genomic_DNA"/>
</dbReference>
<dbReference type="AlphaFoldDB" id="A0A9W6PQU3"/>
<dbReference type="GO" id="GO:1904680">
    <property type="term" value="F:peptide transmembrane transporter activity"/>
    <property type="evidence" value="ECO:0007669"/>
    <property type="project" value="TreeGrafter"/>
</dbReference>
<dbReference type="GO" id="GO:0005524">
    <property type="term" value="F:ATP binding"/>
    <property type="evidence" value="ECO:0007669"/>
    <property type="project" value="UniProtKB-UniRule"/>
</dbReference>
<feature type="region of interest" description="Disordered" evidence="4">
    <location>
        <begin position="280"/>
        <end position="388"/>
    </location>
</feature>
<dbReference type="CDD" id="cd08506">
    <property type="entry name" value="PBP2_clavulanate_OppA2"/>
    <property type="match status" value="1"/>
</dbReference>
<comment type="caution">
    <text evidence="6">The sequence shown here is derived from an EMBL/GenBank/DDBJ whole genome shotgun (WGS) entry which is preliminary data.</text>
</comment>
<dbReference type="SUPFAM" id="SSF53850">
    <property type="entry name" value="Periplasmic binding protein-like II"/>
    <property type="match status" value="1"/>
</dbReference>
<reference evidence="6" key="1">
    <citation type="submission" date="2023-02" db="EMBL/GenBank/DDBJ databases">
        <title>Kitasatospora phosalacinea NBRC 14362.</title>
        <authorList>
            <person name="Ichikawa N."/>
            <person name="Sato H."/>
            <person name="Tonouchi N."/>
        </authorList>
    </citation>
    <scope>NUCLEOTIDE SEQUENCE</scope>
    <source>
        <strain evidence="6">NBRC 14362</strain>
    </source>
</reference>
<evidence type="ECO:0000313" key="6">
    <source>
        <dbReference type="EMBL" id="GLW59597.1"/>
    </source>
</evidence>
<dbReference type="Pfam" id="PF00496">
    <property type="entry name" value="SBP_bac_5"/>
    <property type="match status" value="1"/>
</dbReference>
<dbReference type="Gene3D" id="3.40.190.10">
    <property type="entry name" value="Periplasmic binding protein-like II"/>
    <property type="match status" value="1"/>
</dbReference>
<dbReference type="PANTHER" id="PTHR30290:SF83">
    <property type="entry name" value="ABC TRANSPORTER SUBSTRATE-BINDING PROTEIN"/>
    <property type="match status" value="1"/>
</dbReference>
<feature type="compositionally biased region" description="Pro residues" evidence="4">
    <location>
        <begin position="312"/>
        <end position="340"/>
    </location>
</feature>
<dbReference type="PROSITE" id="PS50011">
    <property type="entry name" value="PROTEIN_KINASE_DOM"/>
    <property type="match status" value="1"/>
</dbReference>
<dbReference type="InterPro" id="IPR000719">
    <property type="entry name" value="Prot_kinase_dom"/>
</dbReference>
<evidence type="ECO:0000256" key="2">
    <source>
        <dbReference type="ARBA" id="ARBA00022840"/>
    </source>
</evidence>
<dbReference type="Pfam" id="PF00069">
    <property type="entry name" value="Pkinase"/>
    <property type="match status" value="1"/>
</dbReference>
<name>A0A9W6PQU3_9ACTN</name>
<keyword evidence="1 3" id="KW-0547">Nucleotide-binding</keyword>
<dbReference type="PANTHER" id="PTHR30290">
    <property type="entry name" value="PERIPLASMIC BINDING COMPONENT OF ABC TRANSPORTER"/>
    <property type="match status" value="1"/>
</dbReference>
<dbReference type="PROSITE" id="PS00107">
    <property type="entry name" value="PROTEIN_KINASE_ATP"/>
    <property type="match status" value="1"/>
</dbReference>
<dbReference type="InterPro" id="IPR000914">
    <property type="entry name" value="SBP_5_dom"/>
</dbReference>
<dbReference type="Gene3D" id="3.30.200.20">
    <property type="entry name" value="Phosphorylase Kinase, domain 1"/>
    <property type="match status" value="1"/>
</dbReference>
<evidence type="ECO:0000256" key="3">
    <source>
        <dbReference type="PROSITE-ProRule" id="PRU10141"/>
    </source>
</evidence>
<feature type="domain" description="Protein kinase" evidence="5">
    <location>
        <begin position="26"/>
        <end position="288"/>
    </location>
</feature>
<organism evidence="6 7">
    <name type="scientific">Kitasatospora phosalacinea</name>
    <dbReference type="NCBI Taxonomy" id="2065"/>
    <lineage>
        <taxon>Bacteria</taxon>
        <taxon>Bacillati</taxon>
        <taxon>Actinomycetota</taxon>
        <taxon>Actinomycetes</taxon>
        <taxon>Kitasatosporales</taxon>
        <taxon>Streptomycetaceae</taxon>
        <taxon>Kitasatospora</taxon>
    </lineage>
</organism>
<sequence length="1024" mass="106711">MSGPSAGTDSLWAVTDTGGTLIGGRYRLIEPVGRGGMGRVWRGRDETLHREVAVKEILFPAGLDEDQRELLLQRVMREARVAAGLNHPGIITVFDVVEHDGAPVIVMEFVVGTSLAATVRDQGRLAAPRVAEIGLAVLDALSAAHAAGVVHRDLKPDNILLSGNRVVLTDFGIASIADATMSLTSTGTLLGTPAYMAPEQLDGKPATPASDLWSLGATLHTAVEGEAPFAADTLTALYVAILTQPPRPSRFAGPLAPALLGLLVKDPGLRLSAEQTARTLTAAAQPAPAPAAPPAPPVPAHHGTVRDATPAPSVPSVPPAPLAPPPFPATPPAVPTPTPTPAQGQGQGQGQLQDARPEIPAQLQAPSPVPLPAPPRADTPNPYASPAPFPNPYATPLPPVLTTPVPAVAPGGPGRRRRMLLFGALGVIAAVVPASILVVNTLGNKKDPGDNGGGGGSTASASPSPSDGGGDPTTTVAYNAAVDHVLNPSEEKGGTLELGTPIDLDSLDPARGYSGFTWNFQRLYARTLFTYDGKPGQAGAVVVPDLAAAAPDVSADGKTYTVRLRSGLKFEDGTPITAKDVKYGIERSFDQDVLFGGSTLLAEQLDQGQGYKGPYSDSDPNGLGLKSVRTPDDLTLVFVLAKPNADFPYLLTGGATAPVPKAADTRDKYAEKPVSSGPYRFRSVQVGKSYELERNPAWTRAGDPLRKALPDRIRLTVSSSADEIDAKLLAGDLDLDLSQGGLQAAARARVLADPELKANADDPATGTLRYVAIVPAVAPFDNQHCRNAVLYAADPAALRTARGGPDAGELTGSMLVPTVTGWDDYDPYGLKDGEPDQAKAKAELAACGKPDGFAVTLAVRSDNPKEQAVAQVLQNSLKAVGISVTVDGYDLGKFYGTIGSPSTVKSKGYGLIVSGWAPDYPSGGVFLQDLADGRRIRDTGNRNFPGINDPEVNGWFDQAALQGDPTKAVDLYRKINHKVTDGAYYLPYLANHALNYRNPRLTNVYVTDAYGGVDLQALGVSDGG</sequence>
<accession>A0A9W6PQU3</accession>
<feature type="region of interest" description="Disordered" evidence="4">
    <location>
        <begin position="445"/>
        <end position="474"/>
    </location>
</feature>
<dbReference type="Gene3D" id="1.10.510.10">
    <property type="entry name" value="Transferase(Phosphotransferase) domain 1"/>
    <property type="match status" value="1"/>
</dbReference>
<dbReference type="SMART" id="SM00220">
    <property type="entry name" value="S_TKc"/>
    <property type="match status" value="1"/>
</dbReference>
<proteinExistence type="predicted"/>
<dbReference type="Gene3D" id="3.10.105.10">
    <property type="entry name" value="Dipeptide-binding Protein, Domain 3"/>
    <property type="match status" value="1"/>
</dbReference>
<keyword evidence="2 3" id="KW-0067">ATP-binding</keyword>
<dbReference type="GO" id="GO:0015833">
    <property type="term" value="P:peptide transport"/>
    <property type="evidence" value="ECO:0007669"/>
    <property type="project" value="TreeGrafter"/>
</dbReference>
<dbReference type="PROSITE" id="PS00108">
    <property type="entry name" value="PROTEIN_KINASE_ST"/>
    <property type="match status" value="1"/>
</dbReference>
<dbReference type="SUPFAM" id="SSF56112">
    <property type="entry name" value="Protein kinase-like (PK-like)"/>
    <property type="match status" value="1"/>
</dbReference>
<gene>
    <name evidence="6" type="ORF">Kpho01_76070</name>
</gene>
<dbReference type="InterPro" id="IPR039424">
    <property type="entry name" value="SBP_5"/>
</dbReference>
<feature type="compositionally biased region" description="Pro residues" evidence="4">
    <location>
        <begin position="287"/>
        <end position="299"/>
    </location>
</feature>
<dbReference type="InterPro" id="IPR011009">
    <property type="entry name" value="Kinase-like_dom_sf"/>
</dbReference>
<dbReference type="Proteomes" id="UP001165143">
    <property type="component" value="Unassembled WGS sequence"/>
</dbReference>
<feature type="compositionally biased region" description="Pro residues" evidence="4">
    <location>
        <begin position="367"/>
        <end position="388"/>
    </location>
</feature>
<evidence type="ECO:0000256" key="1">
    <source>
        <dbReference type="ARBA" id="ARBA00022741"/>
    </source>
</evidence>
<dbReference type="InterPro" id="IPR008271">
    <property type="entry name" value="Ser/Thr_kinase_AS"/>
</dbReference>